<evidence type="ECO:0000313" key="2">
    <source>
        <dbReference type="EMBL" id="GAA1672795.1"/>
    </source>
</evidence>
<evidence type="ECO:0000256" key="1">
    <source>
        <dbReference type="SAM" id="Phobius"/>
    </source>
</evidence>
<dbReference type="Gene3D" id="2.130.10.10">
    <property type="entry name" value="YVTN repeat-like/Quinoprotein amine dehydrogenase"/>
    <property type="match status" value="1"/>
</dbReference>
<proteinExistence type="predicted"/>
<sequence length="399" mass="42428">MTDSESVHVQASAGRSALFQEMTLPDWTAVRGAGQRRSIRDRILTVAAVVTAASVIVAALGFLTVHHNDPIAPDGHVRLHGPIVAEHSSKPTQLSVCGLNYATDKVAYYTYFDGPCGEGGKPTTTYAVTTDAGRTWRYYSMPIRACVDITPVGAHAVVACELITHDDGRTWARRPAAQTPVGAIPPGWLLTTRPADQNYSVLTAINPVTGQEAPLAHQARFGSFTSATGRTMASDGSVWLIDRSNLDYGSARISRDRGDTWHPVILPKPFEAADVTGIASTDGRTGYIVTSDESNEWAIFGTRDGGTNWSLITRHSANPPSGEILPGPGTSIISTSTSQIPPMISKDGGLTFTPAQGGISGNLELNPLGYYVNIDGQHPTWTNVRVGTPSIQFAAIAPP</sequence>
<comment type="caution">
    <text evidence="2">The sequence shown here is derived from an EMBL/GenBank/DDBJ whole genome shotgun (WGS) entry which is preliminary data.</text>
</comment>
<evidence type="ECO:0008006" key="4">
    <source>
        <dbReference type="Google" id="ProtNLM"/>
    </source>
</evidence>
<evidence type="ECO:0000313" key="3">
    <source>
        <dbReference type="Proteomes" id="UP001500618"/>
    </source>
</evidence>
<dbReference type="InterPro" id="IPR015943">
    <property type="entry name" value="WD40/YVTN_repeat-like_dom_sf"/>
</dbReference>
<dbReference type="SUPFAM" id="SSF110296">
    <property type="entry name" value="Oligoxyloglucan reducing end-specific cellobiohydrolase"/>
    <property type="match status" value="1"/>
</dbReference>
<reference evidence="3" key="1">
    <citation type="journal article" date="2019" name="Int. J. Syst. Evol. Microbiol.">
        <title>The Global Catalogue of Microorganisms (GCM) 10K type strain sequencing project: providing services to taxonomists for standard genome sequencing and annotation.</title>
        <authorList>
            <consortium name="The Broad Institute Genomics Platform"/>
            <consortium name="The Broad Institute Genome Sequencing Center for Infectious Disease"/>
            <person name="Wu L."/>
            <person name="Ma J."/>
        </authorList>
    </citation>
    <scope>NUCLEOTIDE SEQUENCE [LARGE SCALE GENOMIC DNA]</scope>
    <source>
        <strain evidence="3">JCM 14718</strain>
    </source>
</reference>
<keyword evidence="3" id="KW-1185">Reference proteome</keyword>
<accession>A0ABP4SIX0</accession>
<protein>
    <recommendedName>
        <fullName evidence="4">Exo-alpha-sialidase</fullName>
    </recommendedName>
</protein>
<name>A0ABP4SIX0_9ACTN</name>
<keyword evidence="1" id="KW-0812">Transmembrane</keyword>
<dbReference type="Proteomes" id="UP001500618">
    <property type="component" value="Unassembled WGS sequence"/>
</dbReference>
<keyword evidence="1" id="KW-0472">Membrane</keyword>
<dbReference type="EMBL" id="BAAANY010000008">
    <property type="protein sequence ID" value="GAA1672795.1"/>
    <property type="molecule type" value="Genomic_DNA"/>
</dbReference>
<gene>
    <name evidence="2" type="ORF">GCM10009765_22640</name>
</gene>
<feature type="transmembrane region" description="Helical" evidence="1">
    <location>
        <begin position="43"/>
        <end position="63"/>
    </location>
</feature>
<keyword evidence="1" id="KW-1133">Transmembrane helix</keyword>
<dbReference type="RefSeq" id="WP_344309600.1">
    <property type="nucleotide sequence ID" value="NZ_BAAANY010000008.1"/>
</dbReference>
<organism evidence="2 3">
    <name type="scientific">Fodinicola feengrottensis</name>
    <dbReference type="NCBI Taxonomy" id="435914"/>
    <lineage>
        <taxon>Bacteria</taxon>
        <taxon>Bacillati</taxon>
        <taxon>Actinomycetota</taxon>
        <taxon>Actinomycetes</taxon>
        <taxon>Mycobacteriales</taxon>
        <taxon>Fodinicola</taxon>
    </lineage>
</organism>